<comment type="caution">
    <text evidence="6">The sequence shown here is derived from an EMBL/GenBank/DDBJ whole genome shotgun (WGS) entry which is preliminary data.</text>
</comment>
<feature type="domain" description="Yippee" evidence="5">
    <location>
        <begin position="8"/>
        <end position="105"/>
    </location>
</feature>
<evidence type="ECO:0000259" key="5">
    <source>
        <dbReference type="PROSITE" id="PS51792"/>
    </source>
</evidence>
<evidence type="ECO:0000256" key="1">
    <source>
        <dbReference type="ARBA" id="ARBA00005613"/>
    </source>
</evidence>
<dbReference type="PANTHER" id="PTHR13848">
    <property type="entry name" value="PROTEIN YIPPEE-LIKE CG15309-RELATED"/>
    <property type="match status" value="1"/>
</dbReference>
<dbReference type="PROSITE" id="PS51792">
    <property type="entry name" value="YIPPEE"/>
    <property type="match status" value="1"/>
</dbReference>
<accession>A0AA87ZV45</accession>
<protein>
    <recommendedName>
        <fullName evidence="4">Protein yippee-like</fullName>
    </recommendedName>
</protein>
<comment type="similarity">
    <text evidence="1 4">Belongs to the yippee family.</text>
</comment>
<sequence length="105" mass="11839">MAEVTGNTVYNCRNCRNPIALREDLISKKYKGRSGPAYLFSHAMNVIVGQKGDKQLMTGLYSVADIYCSNCGEVLGWKYVRAYEASQQFKEGKFIIEIAKIAKLY</sequence>
<organism evidence="6 7">
    <name type="scientific">Ficus carica</name>
    <name type="common">Common fig</name>
    <dbReference type="NCBI Taxonomy" id="3494"/>
    <lineage>
        <taxon>Eukaryota</taxon>
        <taxon>Viridiplantae</taxon>
        <taxon>Streptophyta</taxon>
        <taxon>Embryophyta</taxon>
        <taxon>Tracheophyta</taxon>
        <taxon>Spermatophyta</taxon>
        <taxon>Magnoliopsida</taxon>
        <taxon>eudicotyledons</taxon>
        <taxon>Gunneridae</taxon>
        <taxon>Pentapetalae</taxon>
        <taxon>rosids</taxon>
        <taxon>fabids</taxon>
        <taxon>Rosales</taxon>
        <taxon>Moraceae</taxon>
        <taxon>Ficeae</taxon>
        <taxon>Ficus</taxon>
    </lineage>
</organism>
<keyword evidence="7" id="KW-1185">Reference proteome</keyword>
<dbReference type="Pfam" id="PF03226">
    <property type="entry name" value="Yippee-Mis18"/>
    <property type="match status" value="1"/>
</dbReference>
<dbReference type="Proteomes" id="UP001187192">
    <property type="component" value="Unassembled WGS sequence"/>
</dbReference>
<reference evidence="6" key="1">
    <citation type="submission" date="2023-07" db="EMBL/GenBank/DDBJ databases">
        <title>draft genome sequence of fig (Ficus carica).</title>
        <authorList>
            <person name="Takahashi T."/>
            <person name="Nishimura K."/>
        </authorList>
    </citation>
    <scope>NUCLEOTIDE SEQUENCE</scope>
</reference>
<evidence type="ECO:0000256" key="2">
    <source>
        <dbReference type="ARBA" id="ARBA00022723"/>
    </source>
</evidence>
<dbReference type="GO" id="GO:0046872">
    <property type="term" value="F:metal ion binding"/>
    <property type="evidence" value="ECO:0007669"/>
    <property type="project" value="UniProtKB-KW"/>
</dbReference>
<name>A0AA87ZV45_FICCA</name>
<evidence type="ECO:0000256" key="4">
    <source>
        <dbReference type="RuleBase" id="RU110713"/>
    </source>
</evidence>
<dbReference type="InterPro" id="IPR034751">
    <property type="entry name" value="Yippee"/>
</dbReference>
<keyword evidence="3" id="KW-0862">Zinc</keyword>
<dbReference type="EMBL" id="BTGU01000018">
    <property type="protein sequence ID" value="GMN44354.1"/>
    <property type="molecule type" value="Genomic_DNA"/>
</dbReference>
<evidence type="ECO:0000313" key="7">
    <source>
        <dbReference type="Proteomes" id="UP001187192"/>
    </source>
</evidence>
<gene>
    <name evidence="6" type="ORF">TIFTF001_013547</name>
</gene>
<dbReference type="InterPro" id="IPR039058">
    <property type="entry name" value="Yippee_fam"/>
</dbReference>
<proteinExistence type="inferred from homology"/>
<evidence type="ECO:0000313" key="6">
    <source>
        <dbReference type="EMBL" id="GMN44354.1"/>
    </source>
</evidence>
<dbReference type="AlphaFoldDB" id="A0AA87ZV45"/>
<evidence type="ECO:0000256" key="3">
    <source>
        <dbReference type="ARBA" id="ARBA00022833"/>
    </source>
</evidence>
<keyword evidence="2" id="KW-0479">Metal-binding</keyword>
<dbReference type="InterPro" id="IPR004910">
    <property type="entry name" value="Yippee/Mis18/Cereblon"/>
</dbReference>